<sequence>MSRDRRPPGSRSPFENIGRSLGKREREIFDIKFDSATVTNAVAPPDSSWRDKTATEVMRDMEKVIREMTEKAIFGDFTVTLNGEDIGRSKVRFVTPNLDGSRRHSDPERERLEAEERRLREPIAKYLLKAAPGVAWNDVIGNDTARTHLVEAIEHPVRHAELYRHYGKKPTKGVLLYGPPGCGKTMFGKAAASTLAALHGAKSASFMSIKAPELQSGWVGETERTIRDIFAYARAYKALHAHPLVVFIDEADAILPSRDGGATWFQASNVATFLTEMDGIEDSGALVILATNRPDAIDAAILRDGRCDRKIRVERPTRGAAGMILQRALLKVPLAPETLTAFGEPTLGEMSGSGEPYMPTLQEHALGELAHHVAQAVFASEQIIVQLATDQGPRFIRLSDIVNGAMLIGIVEQAKGNAFRRDLTAGGKPTGLTRQDLDQAVLAVVAQNRGLNHTGVLQEIATREGFSVAKVIPEGAGPPRYTVDADDNVVRLQ</sequence>
<keyword evidence="3" id="KW-1185">Reference proteome</keyword>
<name>A0ABV2NPD2_9HYPH</name>
<dbReference type="InterPro" id="IPR003593">
    <property type="entry name" value="AAA+_ATPase"/>
</dbReference>
<dbReference type="InterPro" id="IPR027417">
    <property type="entry name" value="P-loop_NTPase"/>
</dbReference>
<feature type="domain" description="AAA+ ATPase" evidence="1">
    <location>
        <begin position="170"/>
        <end position="317"/>
    </location>
</feature>
<dbReference type="Proteomes" id="UP001549119">
    <property type="component" value="Unassembled WGS sequence"/>
</dbReference>
<gene>
    <name evidence="2" type="ORF">ABIC20_005620</name>
</gene>
<accession>A0ABV2NPD2</accession>
<protein>
    <submittedName>
        <fullName evidence="2">SpoVK/Ycf46/Vps4 family AAA+-type ATPase</fullName>
    </submittedName>
</protein>
<dbReference type="EMBL" id="JBEPNW010000002">
    <property type="protein sequence ID" value="MET3868311.1"/>
    <property type="molecule type" value="Genomic_DNA"/>
</dbReference>
<dbReference type="PANTHER" id="PTHR23077:SF144">
    <property type="entry name" value="PROTEASOME-ASSOCIATED ATPASE"/>
    <property type="match status" value="1"/>
</dbReference>
<reference evidence="2 3" key="1">
    <citation type="submission" date="2024-06" db="EMBL/GenBank/DDBJ databases">
        <title>Genomics of switchgrass bacterial isolates.</title>
        <authorList>
            <person name="Shade A."/>
        </authorList>
    </citation>
    <scope>NUCLEOTIDE SEQUENCE [LARGE SCALE GENOMIC DNA]</scope>
    <source>
        <strain evidence="2 3">PvP084</strain>
    </source>
</reference>
<organism evidence="2 3">
    <name type="scientific">Methylobacterium radiotolerans</name>
    <dbReference type="NCBI Taxonomy" id="31998"/>
    <lineage>
        <taxon>Bacteria</taxon>
        <taxon>Pseudomonadati</taxon>
        <taxon>Pseudomonadota</taxon>
        <taxon>Alphaproteobacteria</taxon>
        <taxon>Hyphomicrobiales</taxon>
        <taxon>Methylobacteriaceae</taxon>
        <taxon>Methylobacterium</taxon>
    </lineage>
</organism>
<dbReference type="InterPro" id="IPR050168">
    <property type="entry name" value="AAA_ATPase_domain"/>
</dbReference>
<dbReference type="InterPro" id="IPR003959">
    <property type="entry name" value="ATPase_AAA_core"/>
</dbReference>
<comment type="caution">
    <text evidence="2">The sequence shown here is derived from an EMBL/GenBank/DDBJ whole genome shotgun (WGS) entry which is preliminary data.</text>
</comment>
<proteinExistence type="predicted"/>
<evidence type="ECO:0000313" key="2">
    <source>
        <dbReference type="EMBL" id="MET3868311.1"/>
    </source>
</evidence>
<evidence type="ECO:0000313" key="3">
    <source>
        <dbReference type="Proteomes" id="UP001549119"/>
    </source>
</evidence>
<dbReference type="PANTHER" id="PTHR23077">
    <property type="entry name" value="AAA-FAMILY ATPASE"/>
    <property type="match status" value="1"/>
</dbReference>
<dbReference type="SMART" id="SM00382">
    <property type="entry name" value="AAA"/>
    <property type="match status" value="1"/>
</dbReference>
<dbReference type="Gene3D" id="3.40.50.300">
    <property type="entry name" value="P-loop containing nucleotide triphosphate hydrolases"/>
    <property type="match status" value="1"/>
</dbReference>
<evidence type="ECO:0000259" key="1">
    <source>
        <dbReference type="SMART" id="SM00382"/>
    </source>
</evidence>
<dbReference type="Pfam" id="PF00004">
    <property type="entry name" value="AAA"/>
    <property type="match status" value="1"/>
</dbReference>
<dbReference type="SUPFAM" id="SSF52540">
    <property type="entry name" value="P-loop containing nucleoside triphosphate hydrolases"/>
    <property type="match status" value="1"/>
</dbReference>
<dbReference type="RefSeq" id="WP_209650466.1">
    <property type="nucleotide sequence ID" value="NZ_JBEPNV010000001.1"/>
</dbReference>